<dbReference type="EMBL" id="JAFBFI010000015">
    <property type="protein sequence ID" value="MBM7693808.1"/>
    <property type="molecule type" value="Genomic_DNA"/>
</dbReference>
<dbReference type="RefSeq" id="WP_204544788.1">
    <property type="nucleotide sequence ID" value="NZ_JAFBFI010000015.1"/>
</dbReference>
<keyword evidence="2" id="KW-1185">Reference proteome</keyword>
<protein>
    <submittedName>
        <fullName evidence="1">RNase H-like HicB family nuclease</fullName>
    </submittedName>
</protein>
<name>A0ABS2QKX3_9BACI</name>
<gene>
    <name evidence="1" type="ORF">JOC77_003252</name>
</gene>
<proteinExistence type="predicted"/>
<dbReference type="Proteomes" id="UP000823486">
    <property type="component" value="Unassembled WGS sequence"/>
</dbReference>
<sequence>MKGGHYRCHFGIIGAVDVLLKAISAATETETTETVTEMTETETETEIETETKIVTEIVTKTVKETITTITTVQITMEIIMDQTITEAEAEIKAIADLTITLMTEEHILLDAIAAAEEKTITTTNISSWLEKVHSSCTFFPCLCKKRQQLPIRKPLSDLFPFILLVTAA</sequence>
<organism evidence="1 2">
    <name type="scientific">Peribacillus deserti</name>
    <dbReference type="NCBI Taxonomy" id="673318"/>
    <lineage>
        <taxon>Bacteria</taxon>
        <taxon>Bacillati</taxon>
        <taxon>Bacillota</taxon>
        <taxon>Bacilli</taxon>
        <taxon>Bacillales</taxon>
        <taxon>Bacillaceae</taxon>
        <taxon>Peribacillus</taxon>
    </lineage>
</organism>
<reference evidence="1 2" key="1">
    <citation type="submission" date="2021-01" db="EMBL/GenBank/DDBJ databases">
        <title>Genomic Encyclopedia of Type Strains, Phase IV (KMG-IV): sequencing the most valuable type-strain genomes for metagenomic binning, comparative biology and taxonomic classification.</title>
        <authorList>
            <person name="Goeker M."/>
        </authorList>
    </citation>
    <scope>NUCLEOTIDE SEQUENCE [LARGE SCALE GENOMIC DNA]</scope>
    <source>
        <strain evidence="1 2">DSM 105482</strain>
    </source>
</reference>
<evidence type="ECO:0000313" key="2">
    <source>
        <dbReference type="Proteomes" id="UP000823486"/>
    </source>
</evidence>
<evidence type="ECO:0000313" key="1">
    <source>
        <dbReference type="EMBL" id="MBM7693808.1"/>
    </source>
</evidence>
<accession>A0ABS2QKX3</accession>
<comment type="caution">
    <text evidence="1">The sequence shown here is derived from an EMBL/GenBank/DDBJ whole genome shotgun (WGS) entry which is preliminary data.</text>
</comment>